<accession>A0ABS6XIL7</accession>
<name>A0ABS6XIL7_9SPHN</name>
<organism evidence="1 2">
    <name type="scientific">Stakelama flava</name>
    <dbReference type="NCBI Taxonomy" id="2860338"/>
    <lineage>
        <taxon>Bacteria</taxon>
        <taxon>Pseudomonadati</taxon>
        <taxon>Pseudomonadota</taxon>
        <taxon>Alphaproteobacteria</taxon>
        <taxon>Sphingomonadales</taxon>
        <taxon>Sphingomonadaceae</taxon>
        <taxon>Stakelama</taxon>
    </lineage>
</organism>
<reference evidence="1 2" key="1">
    <citation type="submission" date="2021-07" db="EMBL/GenBank/DDBJ databases">
        <title>Stakelama flava sp. nov., a novel endophytic bacterium isolated from branch of Kandelia candel.</title>
        <authorList>
            <person name="Tuo L."/>
        </authorList>
    </citation>
    <scope>NUCLEOTIDE SEQUENCE [LARGE SCALE GENOMIC DNA]</scope>
    <source>
        <strain evidence="1 2">CBK3Z-3</strain>
    </source>
</reference>
<sequence>MRPDPHDYGPPNAGSFVVLRPVGLAYLVTVEPPLADGADRSGTYSDKDSGWGAARALWTDLRLPFRDETEGHFGNHNAKKFAEE</sequence>
<evidence type="ECO:0000313" key="1">
    <source>
        <dbReference type="EMBL" id="MBW4330048.1"/>
    </source>
</evidence>
<proteinExistence type="predicted"/>
<dbReference type="RefSeq" id="WP_219237166.1">
    <property type="nucleotide sequence ID" value="NZ_JAHWZX010000003.1"/>
</dbReference>
<protein>
    <submittedName>
        <fullName evidence="1">Uncharacterized protein</fullName>
    </submittedName>
</protein>
<gene>
    <name evidence="1" type="ORF">KY084_04065</name>
</gene>
<dbReference type="EMBL" id="JAHWZX010000003">
    <property type="protein sequence ID" value="MBW4330048.1"/>
    <property type="molecule type" value="Genomic_DNA"/>
</dbReference>
<comment type="caution">
    <text evidence="1">The sequence shown here is derived from an EMBL/GenBank/DDBJ whole genome shotgun (WGS) entry which is preliminary data.</text>
</comment>
<evidence type="ECO:0000313" key="2">
    <source>
        <dbReference type="Proteomes" id="UP001197214"/>
    </source>
</evidence>
<dbReference type="Proteomes" id="UP001197214">
    <property type="component" value="Unassembled WGS sequence"/>
</dbReference>
<keyword evidence="2" id="KW-1185">Reference proteome</keyword>